<dbReference type="Proteomes" id="UP000689195">
    <property type="component" value="Unassembled WGS sequence"/>
</dbReference>
<comment type="caution">
    <text evidence="1">The sequence shown here is derived from an EMBL/GenBank/DDBJ whole genome shotgun (WGS) entry which is preliminary data.</text>
</comment>
<name>A0A8S1SNW8_9CILI</name>
<dbReference type="AlphaFoldDB" id="A0A8S1SNW8"/>
<accession>A0A8S1SNW8</accession>
<protein>
    <submittedName>
        <fullName evidence="1">Uncharacterized protein</fullName>
    </submittedName>
</protein>
<dbReference type="EMBL" id="CAJJDO010000008">
    <property type="protein sequence ID" value="CAD8140154.1"/>
    <property type="molecule type" value="Genomic_DNA"/>
</dbReference>
<proteinExistence type="predicted"/>
<reference evidence="1" key="1">
    <citation type="submission" date="2021-01" db="EMBL/GenBank/DDBJ databases">
        <authorList>
            <consortium name="Genoscope - CEA"/>
            <person name="William W."/>
        </authorList>
    </citation>
    <scope>NUCLEOTIDE SEQUENCE</scope>
</reference>
<evidence type="ECO:0000313" key="1">
    <source>
        <dbReference type="EMBL" id="CAD8140154.1"/>
    </source>
</evidence>
<organism evidence="1 2">
    <name type="scientific">Paramecium pentaurelia</name>
    <dbReference type="NCBI Taxonomy" id="43138"/>
    <lineage>
        <taxon>Eukaryota</taxon>
        <taxon>Sar</taxon>
        <taxon>Alveolata</taxon>
        <taxon>Ciliophora</taxon>
        <taxon>Intramacronucleata</taxon>
        <taxon>Oligohymenophorea</taxon>
        <taxon>Peniculida</taxon>
        <taxon>Parameciidae</taxon>
        <taxon>Paramecium</taxon>
    </lineage>
</organism>
<evidence type="ECO:0000313" key="2">
    <source>
        <dbReference type="Proteomes" id="UP000689195"/>
    </source>
</evidence>
<keyword evidence="2" id="KW-1185">Reference proteome</keyword>
<sequence length="528" mass="60396">MLLLFLTQLSYAQHIIFQDDFSDGSINKTIWENNNVSKIVPCPGTINDYCVNIIKKSSGSGLNSIPFQIEMEQNVTIEFKYLTKSTENRGSYSGLFVGYTNEMKSGYCWFASGYKYGGDFFNQTTDNNNPVYLCPKDQSVQIQDLLNDWKTIRYSVPSSTLIGKNQTQMSLIFQDFINDNKDEEGAYYITKIVVYYNNNCTAKCDKCTSFYDCTNCSNPYRWLDGKCYKEDCGQSLEKSIPYEKDSLVESMTATTYLATINIPGYDFQGCWPAQWVTLDMDDRKFTELDFQYESASTAKLILDQQNIKNANCNQSQNSNIYTCSFYFNIYYNEQIMYEKQWIATIDYSNSSITSLQEPPKIINPPALAISIESQIDYCENANDCQWTTDKITLVLNQRFKVRLTILNENLKNWKLEKGYVKLQGKGTLVELPILETVVGEGQIIYTVKLAIKGEQNNGFAVTAKIINPNVANHRRRRFLDEGTIPRLAVGNLSGSKIIFRSREVIIEDNPEFSQLILISLLLFAIFGF</sequence>
<gene>
    <name evidence="1" type="ORF">PPENT_87.1.T0080479</name>
</gene>